<name>A0A835BYU1_9POAL</name>
<feature type="short sequence motif" description="VHIID" evidence="3">
    <location>
        <begin position="316"/>
        <end position="320"/>
    </location>
</feature>
<comment type="caution">
    <text evidence="5">The sequence shown here is derived from an EMBL/GenBank/DDBJ whole genome shotgun (WGS) entry which is preliminary data.</text>
</comment>
<protein>
    <recommendedName>
        <fullName evidence="7">Nodulation signaling pathway 2-like protein</fullName>
    </recommendedName>
</protein>
<organism evidence="5 6">
    <name type="scientific">Digitaria exilis</name>
    <dbReference type="NCBI Taxonomy" id="1010633"/>
    <lineage>
        <taxon>Eukaryota</taxon>
        <taxon>Viridiplantae</taxon>
        <taxon>Streptophyta</taxon>
        <taxon>Embryophyta</taxon>
        <taxon>Tracheophyta</taxon>
        <taxon>Spermatophyta</taxon>
        <taxon>Magnoliopsida</taxon>
        <taxon>Liliopsida</taxon>
        <taxon>Poales</taxon>
        <taxon>Poaceae</taxon>
        <taxon>PACMAD clade</taxon>
        <taxon>Panicoideae</taxon>
        <taxon>Panicodae</taxon>
        <taxon>Paniceae</taxon>
        <taxon>Anthephorinae</taxon>
        <taxon>Digitaria</taxon>
    </lineage>
</organism>
<sequence>MGLPGRSFLLSPPVLGKVPAPFLPIPPSPALLPRGKTFPFTKTEHTSTRHSSTLAKAMDVTMEDVPGDLEFSGCSSTTTSSSSASLDDGMGMYAWNGLSPVADCDWGSLCPDDGGQEDLHGLIESMLCDDTLVGAVDLHPAMFPDEVYCCSNSNGSSAPSSTTTTNPGTPVNDLDVAQHGDCPEKGLRLLHLLMAAAEALSGPHKSRELARVILVRLKQMVSHTSSGIDNNNAAVSNMERLAAHFTDALQGLLDGSHPVGRHASASAASSHGGHHQHAGDVLTAFQMLQDMSPYMKFGHFTANQAILEAVSGDRRVHVVDYDIAEGVQWASLMQAMTSRPDGVPPPHLRITAVSRGGGGGARAVQEAGRRLAAFAASIGQPFSFGQCRLDSDEKFRPATVRMVKGETLVANCVLNQAAATTTVRRPTSSVASFLAGMATLGAKVVTVVEEDQGEPSEKEDDGGEAGGFVARFMEELHRYSAVWDSLEAGFPTQSRVRGLVERAILAPNIAGAVSRAYRAEGRAGWGEWMRGNGFRAVPLSCFNHSQARLLLGLFNDGYTMEETSPNKIVLGWKARRLLAASVWAPPPMSMPSSPAAEGAFQPVGMVPASGGVGRMEFDYIDSFLVEPAYALV</sequence>
<accession>A0A835BYU1</accession>
<dbReference type="Proteomes" id="UP000636709">
    <property type="component" value="Unassembled WGS sequence"/>
</dbReference>
<keyword evidence="2" id="KW-0804">Transcription</keyword>
<evidence type="ECO:0000256" key="4">
    <source>
        <dbReference type="SAM" id="MobiDB-lite"/>
    </source>
</evidence>
<proteinExistence type="inferred from homology"/>
<keyword evidence="1" id="KW-0805">Transcription regulation</keyword>
<dbReference type="Pfam" id="PF03514">
    <property type="entry name" value="GRAS"/>
    <property type="match status" value="1"/>
</dbReference>
<feature type="region of interest" description="Leucine repeat II (LRII)" evidence="3">
    <location>
        <begin position="366"/>
        <end position="398"/>
    </location>
</feature>
<evidence type="ECO:0000256" key="1">
    <source>
        <dbReference type="ARBA" id="ARBA00023015"/>
    </source>
</evidence>
<evidence type="ECO:0000313" key="5">
    <source>
        <dbReference type="EMBL" id="KAF8718821.1"/>
    </source>
</evidence>
<gene>
    <name evidence="5" type="ORF">HU200_025127</name>
</gene>
<feature type="region of interest" description="Disordered" evidence="4">
    <location>
        <begin position="256"/>
        <end position="276"/>
    </location>
</feature>
<evidence type="ECO:0000256" key="2">
    <source>
        <dbReference type="ARBA" id="ARBA00023163"/>
    </source>
</evidence>
<feature type="compositionally biased region" description="Low complexity" evidence="4">
    <location>
        <begin position="261"/>
        <end position="271"/>
    </location>
</feature>
<feature type="region of interest" description="SAW" evidence="3">
    <location>
        <begin position="514"/>
        <end position="584"/>
    </location>
</feature>
<dbReference type="PROSITE" id="PS50985">
    <property type="entry name" value="GRAS"/>
    <property type="match status" value="1"/>
</dbReference>
<dbReference type="InterPro" id="IPR005202">
    <property type="entry name" value="TF_GRAS"/>
</dbReference>
<comment type="similarity">
    <text evidence="3">Belongs to the GRAS family.</text>
</comment>
<dbReference type="AlphaFoldDB" id="A0A835BYU1"/>
<evidence type="ECO:0000256" key="3">
    <source>
        <dbReference type="PROSITE-ProRule" id="PRU01191"/>
    </source>
</evidence>
<dbReference type="PANTHER" id="PTHR31636">
    <property type="entry name" value="OSJNBA0084A10.13 PROTEIN-RELATED"/>
    <property type="match status" value="1"/>
</dbReference>
<keyword evidence="6" id="KW-1185">Reference proteome</keyword>
<reference evidence="5" key="1">
    <citation type="submission" date="2020-07" db="EMBL/GenBank/DDBJ databases">
        <title>Genome sequence and genetic diversity analysis of an under-domesticated orphan crop, white fonio (Digitaria exilis).</title>
        <authorList>
            <person name="Bennetzen J.L."/>
            <person name="Chen S."/>
            <person name="Ma X."/>
            <person name="Wang X."/>
            <person name="Yssel A.E.J."/>
            <person name="Chaluvadi S.R."/>
            <person name="Johnson M."/>
            <person name="Gangashetty P."/>
            <person name="Hamidou F."/>
            <person name="Sanogo M.D."/>
            <person name="Zwaenepoel A."/>
            <person name="Wallace J."/>
            <person name="Van De Peer Y."/>
            <person name="Van Deynze A."/>
        </authorList>
    </citation>
    <scope>NUCLEOTIDE SEQUENCE</scope>
    <source>
        <tissue evidence="5">Leaves</tissue>
    </source>
</reference>
<dbReference type="EMBL" id="JACEFO010001706">
    <property type="protein sequence ID" value="KAF8718821.1"/>
    <property type="molecule type" value="Genomic_DNA"/>
</dbReference>
<evidence type="ECO:0008006" key="7">
    <source>
        <dbReference type="Google" id="ProtNLM"/>
    </source>
</evidence>
<evidence type="ECO:0000313" key="6">
    <source>
        <dbReference type="Proteomes" id="UP000636709"/>
    </source>
</evidence>
<comment type="caution">
    <text evidence="3">Lacks conserved residue(s) required for the propagation of feature annotation.</text>
</comment>
<dbReference type="OrthoDB" id="646981at2759"/>